<feature type="region of interest" description="Disordered" evidence="1">
    <location>
        <begin position="124"/>
        <end position="145"/>
    </location>
</feature>
<keyword evidence="3" id="KW-1185">Reference proteome</keyword>
<protein>
    <recommendedName>
        <fullName evidence="4">Phage tail protein</fullName>
    </recommendedName>
</protein>
<accession>A0ABU3WD44</accession>
<organism evidence="2 3">
    <name type="scientific">Acinetobacter chinensis</name>
    <dbReference type="NCBI Taxonomy" id="2004650"/>
    <lineage>
        <taxon>Bacteria</taxon>
        <taxon>Pseudomonadati</taxon>
        <taxon>Pseudomonadota</taxon>
        <taxon>Gammaproteobacteria</taxon>
        <taxon>Moraxellales</taxon>
        <taxon>Moraxellaceae</taxon>
        <taxon>Acinetobacter</taxon>
    </lineage>
</organism>
<evidence type="ECO:0000256" key="1">
    <source>
        <dbReference type="SAM" id="MobiDB-lite"/>
    </source>
</evidence>
<dbReference type="EMBL" id="JASVDY010000001">
    <property type="protein sequence ID" value="MDV2468330.1"/>
    <property type="molecule type" value="Genomic_DNA"/>
</dbReference>
<evidence type="ECO:0008006" key="4">
    <source>
        <dbReference type="Google" id="ProtNLM"/>
    </source>
</evidence>
<evidence type="ECO:0000313" key="3">
    <source>
        <dbReference type="Proteomes" id="UP001278188"/>
    </source>
</evidence>
<proteinExistence type="predicted"/>
<sequence>MTKLTLKTAQTALGVGSLVEKTIRFRGADGGEFEGEILIKILSHDEKVNAIDVWGLSDKHTATVDQLTKAIVFHSVYESEGKRFFPKVQDTGSVSTELLDAMYKAADAVLDFSGKYWISKQMTNSGVSSSSTESADEPLQKQEEI</sequence>
<evidence type="ECO:0000313" key="2">
    <source>
        <dbReference type="EMBL" id="MDV2468330.1"/>
    </source>
</evidence>
<dbReference type="Proteomes" id="UP001278188">
    <property type="component" value="Unassembled WGS sequence"/>
</dbReference>
<comment type="caution">
    <text evidence="2">The sequence shown here is derived from an EMBL/GenBank/DDBJ whole genome shotgun (WGS) entry which is preliminary data.</text>
</comment>
<dbReference type="RefSeq" id="WP_317082295.1">
    <property type="nucleotide sequence ID" value="NZ_JASVDY010000001.1"/>
</dbReference>
<gene>
    <name evidence="2" type="ORF">QR674_04975</name>
</gene>
<reference evidence="2 3" key="1">
    <citation type="submission" date="2023-06" db="EMBL/GenBank/DDBJ databases">
        <title>Genomic Analysis of Acinetobacter Strains Recovered from South Australian Aquatic Samples provides Insights into the Circulation of Antibiotic Resistance determinants in the Environment.</title>
        <authorList>
            <person name="Tobin L."/>
            <person name="Jarocki V.M."/>
            <person name="Kenyon J."/>
            <person name="Drigo B."/>
            <person name="Donner E."/>
            <person name="Djordjevic S.P."/>
            <person name="Hamidian M."/>
        </authorList>
    </citation>
    <scope>NUCLEOTIDE SEQUENCE [LARGE SCALE GENOMIC DNA]</scope>
    <source>
        <strain evidence="2 3">SAAc652</strain>
    </source>
</reference>
<name>A0ABU3WD44_9GAMM</name>